<dbReference type="Pfam" id="PF07728">
    <property type="entry name" value="AAA_5"/>
    <property type="match status" value="1"/>
</dbReference>
<evidence type="ECO:0000313" key="3">
    <source>
        <dbReference type="Proteomes" id="UP000008914"/>
    </source>
</evidence>
<name>E6SEJ8_INTC7</name>
<sequence length="599" mass="64936">MHSVNLDELIFDVLVDKARVTGPNTWRYKVLMAIADAGDYGATDHELVDLLQAPGGPSNIRPRRNELVESAYVEDAGVKRPTSSGSQATVWRIGSGDRPILTPAFVEDDCLLAADVSAAATGGPQLTQADRLAGEMLRARFALLGRRARKAGAEIGVAVDASVARSGPIQLGLWRSGGDRARFTLGAELDGSGLRLSATLGPGDTGASEADARTQRFRAELASLTDEAIAPIERLVQAGWEVSTTSALGLATFSSARDWLRALVDDPTVAGHISATLAPPEVAKLGEGVAARIGDLLQILSVDAAAETAMRDPVQALVNGLLWDEDRARNLIALARRSKQLLFAGPPGTGKTLAARILAGALADKSRIKLVQFHPTYAYEDFVEGIRPAMTDDREEGSTEEGMALRYNIRPGVFKTLVTSAQSAPGNAPHFLVIDEMNRANLARVLGELLFALEYRGPENEVELAYSGKPFHVPDNLWVIGTMNTADRSVALLDAAMRRRFKEVRFDVDYAVIRRWHQRHTSAELGEEAAARLQRLNDEVIELLDDDRAIGHSFLVRSDLAEVGFETVWHEDLEPVLRDHLLGRTDDLPSLREAFLGSL</sequence>
<dbReference type="InterPro" id="IPR052934">
    <property type="entry name" value="Methyl-DNA_Rec/Restrict_Enz"/>
</dbReference>
<dbReference type="SMART" id="SM00382">
    <property type="entry name" value="AAA"/>
    <property type="match status" value="1"/>
</dbReference>
<dbReference type="STRING" id="710696.Intca_0037"/>
<evidence type="ECO:0000259" key="1">
    <source>
        <dbReference type="SMART" id="SM00382"/>
    </source>
</evidence>
<dbReference type="GO" id="GO:0005524">
    <property type="term" value="F:ATP binding"/>
    <property type="evidence" value="ECO:0007669"/>
    <property type="project" value="InterPro"/>
</dbReference>
<dbReference type="eggNOG" id="COG1401">
    <property type="taxonomic scope" value="Bacteria"/>
</dbReference>
<proteinExistence type="predicted"/>
<dbReference type="HOGENOM" id="CLU_455457_0_0_11"/>
<dbReference type="Gene3D" id="3.40.50.300">
    <property type="entry name" value="P-loop containing nucleotide triphosphate hydrolases"/>
    <property type="match status" value="1"/>
</dbReference>
<protein>
    <submittedName>
        <fullName evidence="2">ATPase associated with various cellular activities AAA_5</fullName>
    </submittedName>
</protein>
<reference evidence="2 3" key="1">
    <citation type="journal article" date="2010" name="Stand. Genomic Sci.">
        <title>Complete genome sequence of Intrasporangium calvum type strain (7 KIP).</title>
        <authorList>
            <person name="Del Rio T.G."/>
            <person name="Chertkov O."/>
            <person name="Yasawong M."/>
            <person name="Lucas S."/>
            <person name="Deshpande S."/>
            <person name="Cheng J.F."/>
            <person name="Detter C."/>
            <person name="Tapia R."/>
            <person name="Han C."/>
            <person name="Goodwin L."/>
            <person name="Pitluck S."/>
            <person name="Liolios K."/>
            <person name="Ivanova N."/>
            <person name="Mavromatis K."/>
            <person name="Pati A."/>
            <person name="Chen A."/>
            <person name="Palaniappan K."/>
            <person name="Land M."/>
            <person name="Hauser L."/>
            <person name="Chang Y.J."/>
            <person name="Jeffries C.D."/>
            <person name="Rohde M."/>
            <person name="Pukall R."/>
            <person name="Sikorski J."/>
            <person name="Goker M."/>
            <person name="Woyke T."/>
            <person name="Bristow J."/>
            <person name="Eisen J.A."/>
            <person name="Markowitz V."/>
            <person name="Hugenholtz P."/>
            <person name="Kyrpides N.C."/>
            <person name="Klenk H.P."/>
            <person name="Lapidus A."/>
        </authorList>
    </citation>
    <scope>NUCLEOTIDE SEQUENCE [LARGE SCALE GENOMIC DNA]</scope>
    <source>
        <strain evidence="3">ATCC 23552 / DSM 43043 / JCM 3097 / NBRC 12989 / 7 KIP</strain>
    </source>
</reference>
<keyword evidence="3" id="KW-1185">Reference proteome</keyword>
<gene>
    <name evidence="2" type="ordered locus">Intca_0037</name>
</gene>
<dbReference type="SUPFAM" id="SSF52540">
    <property type="entry name" value="P-loop containing nucleoside triphosphate hydrolases"/>
    <property type="match status" value="1"/>
</dbReference>
<dbReference type="PANTHER" id="PTHR37291">
    <property type="entry name" value="5-METHYLCYTOSINE-SPECIFIC RESTRICTION ENZYME B"/>
    <property type="match status" value="1"/>
</dbReference>
<feature type="domain" description="AAA+ ATPase" evidence="1">
    <location>
        <begin position="337"/>
        <end position="511"/>
    </location>
</feature>
<dbReference type="GO" id="GO:0016887">
    <property type="term" value="F:ATP hydrolysis activity"/>
    <property type="evidence" value="ECO:0007669"/>
    <property type="project" value="InterPro"/>
</dbReference>
<dbReference type="PANTHER" id="PTHR37291:SF1">
    <property type="entry name" value="TYPE IV METHYL-DIRECTED RESTRICTION ENZYME ECOKMCRB SUBUNIT"/>
    <property type="match status" value="1"/>
</dbReference>
<dbReference type="InterPro" id="IPR003593">
    <property type="entry name" value="AAA+_ATPase"/>
</dbReference>
<dbReference type="eggNOG" id="COG0464">
    <property type="taxonomic scope" value="Bacteria"/>
</dbReference>
<evidence type="ECO:0000313" key="2">
    <source>
        <dbReference type="EMBL" id="ADU46599.1"/>
    </source>
</evidence>
<dbReference type="InterPro" id="IPR027417">
    <property type="entry name" value="P-loop_NTPase"/>
</dbReference>
<organism evidence="2 3">
    <name type="scientific">Intrasporangium calvum (strain ATCC 23552 / DSM 43043 / JCM 3097 / NBRC 12989 / NCIMB 10167 / NRRL B-3866 / 7 KIP)</name>
    <dbReference type="NCBI Taxonomy" id="710696"/>
    <lineage>
        <taxon>Bacteria</taxon>
        <taxon>Bacillati</taxon>
        <taxon>Actinomycetota</taxon>
        <taxon>Actinomycetes</taxon>
        <taxon>Micrococcales</taxon>
        <taxon>Intrasporangiaceae</taxon>
        <taxon>Intrasporangium</taxon>
    </lineage>
</organism>
<dbReference type="REBASE" id="30739">
    <property type="entry name" value="IcaMcrBC2P"/>
</dbReference>
<dbReference type="AlphaFoldDB" id="E6SEJ8"/>
<dbReference type="KEGG" id="ica:Intca_0037"/>
<accession>E6SEJ8</accession>
<dbReference type="EMBL" id="CP002343">
    <property type="protein sequence ID" value="ADU46599.1"/>
    <property type="molecule type" value="Genomic_DNA"/>
</dbReference>
<dbReference type="Proteomes" id="UP000008914">
    <property type="component" value="Chromosome"/>
</dbReference>
<dbReference type="InterPro" id="IPR011704">
    <property type="entry name" value="ATPase_dyneun-rel_AAA"/>
</dbReference>